<dbReference type="Gene3D" id="2.60.120.200">
    <property type="match status" value="1"/>
</dbReference>
<comment type="caution">
    <text evidence="3">The sequence shown here is derived from an EMBL/GenBank/DDBJ whole genome shotgun (WGS) entry which is preliminary data.</text>
</comment>
<dbReference type="InterPro" id="IPR013320">
    <property type="entry name" value="ConA-like_dom_sf"/>
</dbReference>
<dbReference type="InterPro" id="IPR000757">
    <property type="entry name" value="Beta-glucanase-like"/>
</dbReference>
<keyword evidence="1" id="KW-0732">Signal</keyword>
<evidence type="ECO:0000256" key="1">
    <source>
        <dbReference type="SAM" id="SignalP"/>
    </source>
</evidence>
<evidence type="ECO:0000313" key="4">
    <source>
        <dbReference type="Proteomes" id="UP000298390"/>
    </source>
</evidence>
<dbReference type="Proteomes" id="UP000298390">
    <property type="component" value="Unassembled WGS sequence"/>
</dbReference>
<name>A0A4Y9Z8E0_9APHY</name>
<dbReference type="PROSITE" id="PS51762">
    <property type="entry name" value="GH16_2"/>
    <property type="match status" value="1"/>
</dbReference>
<dbReference type="AlphaFoldDB" id="A0A4Y9Z8E0"/>
<dbReference type="Pfam" id="PF26113">
    <property type="entry name" value="GH16_XgeA"/>
    <property type="match status" value="1"/>
</dbReference>
<dbReference type="CDD" id="cd02181">
    <property type="entry name" value="GH16_fungal_Lam16A_glucanase"/>
    <property type="match status" value="1"/>
</dbReference>
<reference evidence="3 4" key="1">
    <citation type="submission" date="2019-01" db="EMBL/GenBank/DDBJ databases">
        <title>Genome sequencing of the rare red list fungi Fomitopsis rosea.</title>
        <authorList>
            <person name="Buettner E."/>
            <person name="Kellner H."/>
        </authorList>
    </citation>
    <scope>NUCLEOTIDE SEQUENCE [LARGE SCALE GENOMIC DNA]</scope>
    <source>
        <strain evidence="3 4">DSM 105464</strain>
    </source>
</reference>
<sequence>MQFTLSVFVISALALETLGGTWTIGDTYVGQDFLNSWSFEAEADPTGGRVTYVDQTTALNDNLTYVSSDTLIMRVDDTTVLSSSDGGRNSVRIKSNTAYDYHVVVIDVRHMPEGCATWPAFWETNDGNWPAGGEVDIDRRCQFRLSELGIFARRQHLLDALVSGRERSNDCDVNTDGNSGCGVQNPTTNSFGPDFNSAGGGWYTMERTSSEVKVWFWSRTDGSVPSDVSSGASTVNTDNWGTPAAYFPNTSCDLSSVFSSNNIIFDITLCGDWAGQSSVYSSAGCSGTCVGEVILPSSCKLLLMPAADYVNANPGGFSNAYWDVASVHVYTTETSSS</sequence>
<feature type="domain" description="GH16" evidence="2">
    <location>
        <begin position="20"/>
        <end position="282"/>
    </location>
</feature>
<dbReference type="PANTHER" id="PTHR10963:SF24">
    <property type="entry name" value="GLYCOSIDASE C21B10.07-RELATED"/>
    <property type="match status" value="1"/>
</dbReference>
<evidence type="ECO:0000313" key="3">
    <source>
        <dbReference type="EMBL" id="TFY70103.1"/>
    </source>
</evidence>
<dbReference type="GO" id="GO:0009251">
    <property type="term" value="P:glucan catabolic process"/>
    <property type="evidence" value="ECO:0007669"/>
    <property type="project" value="TreeGrafter"/>
</dbReference>
<dbReference type="STRING" id="34475.A0A4Y9Z8E0"/>
<proteinExistence type="predicted"/>
<feature type="chain" id="PRO_5021437891" description="GH16 domain-containing protein" evidence="1">
    <location>
        <begin position="20"/>
        <end position="337"/>
    </location>
</feature>
<dbReference type="GO" id="GO:0004553">
    <property type="term" value="F:hydrolase activity, hydrolyzing O-glycosyl compounds"/>
    <property type="evidence" value="ECO:0007669"/>
    <property type="project" value="InterPro"/>
</dbReference>
<gene>
    <name evidence="3" type="ORF">EVJ58_g41</name>
</gene>
<dbReference type="EMBL" id="SEKV01000001">
    <property type="protein sequence ID" value="TFY70103.1"/>
    <property type="molecule type" value="Genomic_DNA"/>
</dbReference>
<organism evidence="3 4">
    <name type="scientific">Rhodofomes roseus</name>
    <dbReference type="NCBI Taxonomy" id="34475"/>
    <lineage>
        <taxon>Eukaryota</taxon>
        <taxon>Fungi</taxon>
        <taxon>Dikarya</taxon>
        <taxon>Basidiomycota</taxon>
        <taxon>Agaricomycotina</taxon>
        <taxon>Agaricomycetes</taxon>
        <taxon>Polyporales</taxon>
        <taxon>Rhodofomes</taxon>
    </lineage>
</organism>
<accession>A0A4Y9Z8E0</accession>
<dbReference type="PANTHER" id="PTHR10963">
    <property type="entry name" value="GLYCOSYL HYDROLASE-RELATED"/>
    <property type="match status" value="1"/>
</dbReference>
<dbReference type="InterPro" id="IPR050546">
    <property type="entry name" value="Glycosyl_Hydrlase_16"/>
</dbReference>
<evidence type="ECO:0000259" key="2">
    <source>
        <dbReference type="PROSITE" id="PS51762"/>
    </source>
</evidence>
<protein>
    <recommendedName>
        <fullName evidence="2">GH16 domain-containing protein</fullName>
    </recommendedName>
</protein>
<dbReference type="SUPFAM" id="SSF49899">
    <property type="entry name" value="Concanavalin A-like lectins/glucanases"/>
    <property type="match status" value="1"/>
</dbReference>
<feature type="signal peptide" evidence="1">
    <location>
        <begin position="1"/>
        <end position="19"/>
    </location>
</feature>